<dbReference type="InterPro" id="IPR029058">
    <property type="entry name" value="AB_hydrolase_fold"/>
</dbReference>
<accession>A0A1I1T5P5</accession>
<dbReference type="GO" id="GO:0016787">
    <property type="term" value="F:hydrolase activity"/>
    <property type="evidence" value="ECO:0007669"/>
    <property type="project" value="UniProtKB-KW"/>
</dbReference>
<dbReference type="EMBL" id="FOLM01000018">
    <property type="protein sequence ID" value="SFD53929.1"/>
    <property type="molecule type" value="Genomic_DNA"/>
</dbReference>
<evidence type="ECO:0000313" key="5">
    <source>
        <dbReference type="EMBL" id="SFD53929.1"/>
    </source>
</evidence>
<evidence type="ECO:0000313" key="6">
    <source>
        <dbReference type="Proteomes" id="UP000199207"/>
    </source>
</evidence>
<dbReference type="GO" id="GO:0008610">
    <property type="term" value="P:lipid biosynthetic process"/>
    <property type="evidence" value="ECO:0007669"/>
    <property type="project" value="TreeGrafter"/>
</dbReference>
<evidence type="ECO:0000256" key="1">
    <source>
        <dbReference type="ARBA" id="ARBA00007169"/>
    </source>
</evidence>
<protein>
    <submittedName>
        <fullName evidence="5">Surfactin synthase thioesterase subunit</fullName>
    </submittedName>
</protein>
<proteinExistence type="inferred from homology"/>
<sequence length="289" mass="30905">MSPDGSRPGDLWIRDYGPWRGGGGTRLLCFPHAGGSATFYRPLATLLGGDDDPEVLGVQYPGRQDRYAEPPLTGIGELADHILPELKPLTDRPLVLFGHSMGAVLAYETARRMERDTGVPPLGVIASGRRAPSVPVTENLHRRGDRALIEEVRTLSGTADGVLDDPEMRELILPSLRADYRAVETYRHLPGRELSCPLLVLAGSEDPRAPLDQVRLWDRHTTGSFALRVLPGGHFYLSTQWAAVAEAVRSGIAAFRGRAGAAPDGSGAGPRPDPAAPRGPGGRGPAPGR</sequence>
<feature type="compositionally biased region" description="Gly residues" evidence="3">
    <location>
        <begin position="279"/>
        <end position="289"/>
    </location>
</feature>
<dbReference type="AlphaFoldDB" id="A0A1I1T5P5"/>
<organism evidence="5 6">
    <name type="scientific">Streptomyces aidingensis</name>
    <dbReference type="NCBI Taxonomy" id="910347"/>
    <lineage>
        <taxon>Bacteria</taxon>
        <taxon>Bacillati</taxon>
        <taxon>Actinomycetota</taxon>
        <taxon>Actinomycetes</taxon>
        <taxon>Kitasatosporales</taxon>
        <taxon>Streptomycetaceae</taxon>
        <taxon>Streptomyces</taxon>
    </lineage>
</organism>
<keyword evidence="2" id="KW-0378">Hydrolase</keyword>
<dbReference type="STRING" id="910347.SAMN05421773_11852"/>
<keyword evidence="6" id="KW-1185">Reference proteome</keyword>
<dbReference type="InterPro" id="IPR020802">
    <property type="entry name" value="TesA-like"/>
</dbReference>
<dbReference type="SUPFAM" id="SSF53474">
    <property type="entry name" value="alpha/beta-Hydrolases"/>
    <property type="match status" value="1"/>
</dbReference>
<reference evidence="5 6" key="1">
    <citation type="submission" date="2016-10" db="EMBL/GenBank/DDBJ databases">
        <authorList>
            <person name="de Groot N.N."/>
        </authorList>
    </citation>
    <scope>NUCLEOTIDE SEQUENCE [LARGE SCALE GENOMIC DNA]</scope>
    <source>
        <strain evidence="5 6">CGMCC 4.5739</strain>
    </source>
</reference>
<evidence type="ECO:0000256" key="3">
    <source>
        <dbReference type="SAM" id="MobiDB-lite"/>
    </source>
</evidence>
<dbReference type="PANTHER" id="PTHR11487:SF0">
    <property type="entry name" value="S-ACYL FATTY ACID SYNTHASE THIOESTERASE, MEDIUM CHAIN"/>
    <property type="match status" value="1"/>
</dbReference>
<dbReference type="InterPro" id="IPR012223">
    <property type="entry name" value="TEII"/>
</dbReference>
<dbReference type="Pfam" id="PF00975">
    <property type="entry name" value="Thioesterase"/>
    <property type="match status" value="1"/>
</dbReference>
<dbReference type="InterPro" id="IPR001031">
    <property type="entry name" value="Thioesterase"/>
</dbReference>
<dbReference type="Proteomes" id="UP000199207">
    <property type="component" value="Unassembled WGS sequence"/>
</dbReference>
<comment type="similarity">
    <text evidence="1">Belongs to the thioesterase family.</text>
</comment>
<dbReference type="OrthoDB" id="8480037at2"/>
<gene>
    <name evidence="5" type="ORF">SAMN05421773_11852</name>
</gene>
<name>A0A1I1T5P5_9ACTN</name>
<dbReference type="RefSeq" id="WP_093841098.1">
    <property type="nucleotide sequence ID" value="NZ_FOLM01000018.1"/>
</dbReference>
<feature type="domain" description="Thioesterase TesA-like" evidence="4">
    <location>
        <begin position="28"/>
        <end position="252"/>
    </location>
</feature>
<dbReference type="SMART" id="SM00824">
    <property type="entry name" value="PKS_TE"/>
    <property type="match status" value="1"/>
</dbReference>
<feature type="region of interest" description="Disordered" evidence="3">
    <location>
        <begin position="258"/>
        <end position="289"/>
    </location>
</feature>
<dbReference type="PANTHER" id="PTHR11487">
    <property type="entry name" value="THIOESTERASE"/>
    <property type="match status" value="1"/>
</dbReference>
<evidence type="ECO:0000256" key="2">
    <source>
        <dbReference type="ARBA" id="ARBA00022801"/>
    </source>
</evidence>
<dbReference type="Gene3D" id="3.40.50.1820">
    <property type="entry name" value="alpha/beta hydrolase"/>
    <property type="match status" value="1"/>
</dbReference>
<evidence type="ECO:0000259" key="4">
    <source>
        <dbReference type="SMART" id="SM00824"/>
    </source>
</evidence>